<evidence type="ECO:0000256" key="9">
    <source>
        <dbReference type="SAM" id="Phobius"/>
    </source>
</evidence>
<evidence type="ECO:0000256" key="8">
    <source>
        <dbReference type="SAM" id="MobiDB-lite"/>
    </source>
</evidence>
<dbReference type="EMBL" id="JAIZAY010000006">
    <property type="protein sequence ID" value="KAJ8040169.1"/>
    <property type="molecule type" value="Genomic_DNA"/>
</dbReference>
<feature type="transmembrane region" description="Helical" evidence="9">
    <location>
        <begin position="6"/>
        <end position="33"/>
    </location>
</feature>
<keyword evidence="12" id="KW-1185">Reference proteome</keyword>
<name>A0A9Q1HBN6_HOLLE</name>
<dbReference type="GO" id="GO:0004930">
    <property type="term" value="F:G protein-coupled receptor activity"/>
    <property type="evidence" value="ECO:0007669"/>
    <property type="project" value="UniProtKB-KW"/>
</dbReference>
<reference evidence="11" key="1">
    <citation type="submission" date="2021-10" db="EMBL/GenBank/DDBJ databases">
        <title>Tropical sea cucumber genome reveals ecological adaptation and Cuvierian tubules defense mechanism.</title>
        <authorList>
            <person name="Chen T."/>
        </authorList>
    </citation>
    <scope>NUCLEOTIDE SEQUENCE</scope>
    <source>
        <strain evidence="11">Nanhai2018</strain>
        <tissue evidence="11">Muscle</tissue>
    </source>
</reference>
<feature type="region of interest" description="Disordered" evidence="8">
    <location>
        <begin position="292"/>
        <end position="344"/>
    </location>
</feature>
<dbReference type="SUPFAM" id="SSF81321">
    <property type="entry name" value="Family A G protein-coupled receptor-like"/>
    <property type="match status" value="1"/>
</dbReference>
<keyword evidence="4" id="KW-0297">G-protein coupled receptor</keyword>
<dbReference type="AlphaFoldDB" id="A0A9Q1HBN6"/>
<dbReference type="CDD" id="cd00637">
    <property type="entry name" value="7tm_classA_rhodopsin-like"/>
    <property type="match status" value="1"/>
</dbReference>
<dbReference type="InterPro" id="IPR017452">
    <property type="entry name" value="GPCR_Rhodpsn_7TM"/>
</dbReference>
<dbReference type="PROSITE" id="PS50262">
    <property type="entry name" value="G_PROTEIN_RECEP_F1_2"/>
    <property type="match status" value="1"/>
</dbReference>
<proteinExistence type="predicted"/>
<dbReference type="PANTHER" id="PTHR24238:SF47">
    <property type="entry name" value="ECDYSTEROIDS_DOPAMINE RECEPTOR-RELATED"/>
    <property type="match status" value="1"/>
</dbReference>
<feature type="transmembrane region" description="Helical" evidence="9">
    <location>
        <begin position="89"/>
        <end position="110"/>
    </location>
</feature>
<comment type="subcellular location">
    <subcellularLocation>
        <location evidence="1">Membrane</location>
        <topology evidence="1">Multi-pass membrane protein</topology>
    </subcellularLocation>
</comment>
<keyword evidence="3 9" id="KW-1133">Transmembrane helix</keyword>
<dbReference type="Gene3D" id="1.20.1070.10">
    <property type="entry name" value="Rhodopsin 7-helix transmembrane proteins"/>
    <property type="match status" value="2"/>
</dbReference>
<dbReference type="GO" id="GO:0016020">
    <property type="term" value="C:membrane"/>
    <property type="evidence" value="ECO:0007669"/>
    <property type="project" value="UniProtKB-SubCell"/>
</dbReference>
<feature type="compositionally biased region" description="Basic and acidic residues" evidence="8">
    <location>
        <begin position="333"/>
        <end position="344"/>
    </location>
</feature>
<gene>
    <name evidence="11" type="ORF">HOLleu_14390</name>
</gene>
<dbReference type="OrthoDB" id="6153266at2759"/>
<dbReference type="Pfam" id="PF00001">
    <property type="entry name" value="7tm_1"/>
    <property type="match status" value="1"/>
</dbReference>
<evidence type="ECO:0000256" key="5">
    <source>
        <dbReference type="ARBA" id="ARBA00023136"/>
    </source>
</evidence>
<evidence type="ECO:0000256" key="3">
    <source>
        <dbReference type="ARBA" id="ARBA00022989"/>
    </source>
</evidence>
<dbReference type="Proteomes" id="UP001152320">
    <property type="component" value="Chromosome 6"/>
</dbReference>
<sequence>MSETRFLYTWVVIIYRSIVTLTGIPGNLLIIAVYWNKNALGSAQVFIITLALCDLCSCLIIPLEIHYWLNELNYTNTLLCKLFFTWEVTGWFFSACLTATIAWDRYLAVFQPVKGRLTHSKAVKACVMCALVAILANTGIPFTSHVATNVTIAGTDIVNATRCEQYSNDLVLFLLVCIPQYLCFIILFVITILLYTKLWIKMKKRHRPTGDSVLTAPCNQVAVTEPMPERKGDTEGRMTKYNGNLENQINNPSSSGRAGEIPETIRKHLNPEGKHNMALICTSIPGAINEEGMSTTSSCRRVEASNPNDTDKREMKHKSVCLTLNRSHGSRRRQVDPSDSDRSRPMSRLTQMLLLSTVVFVCAWSLSIFTYVLHPITKKLSRRSLAFTVIAVLRLTGLMNHSINPVVYSFMNPKFREECKLLFKRLRRRLSY</sequence>
<comment type="caution">
    <text evidence="11">The sequence shown here is derived from an EMBL/GenBank/DDBJ whole genome shotgun (WGS) entry which is preliminary data.</text>
</comment>
<evidence type="ECO:0000256" key="2">
    <source>
        <dbReference type="ARBA" id="ARBA00022692"/>
    </source>
</evidence>
<accession>A0A9Q1HBN6</accession>
<keyword evidence="6 11" id="KW-0675">Receptor</keyword>
<keyword evidence="5 9" id="KW-0472">Membrane</keyword>
<keyword evidence="2 9" id="KW-0812">Transmembrane</keyword>
<keyword evidence="7" id="KW-0807">Transducer</keyword>
<feature type="transmembrane region" description="Helical" evidence="9">
    <location>
        <begin position="352"/>
        <end position="373"/>
    </location>
</feature>
<evidence type="ECO:0000313" key="12">
    <source>
        <dbReference type="Proteomes" id="UP001152320"/>
    </source>
</evidence>
<evidence type="ECO:0000256" key="6">
    <source>
        <dbReference type="ARBA" id="ARBA00023170"/>
    </source>
</evidence>
<feature type="transmembrane region" description="Helical" evidence="9">
    <location>
        <begin position="385"/>
        <end position="407"/>
    </location>
</feature>
<evidence type="ECO:0000256" key="1">
    <source>
        <dbReference type="ARBA" id="ARBA00004141"/>
    </source>
</evidence>
<feature type="transmembrane region" description="Helical" evidence="9">
    <location>
        <begin position="122"/>
        <end position="140"/>
    </location>
</feature>
<dbReference type="PANTHER" id="PTHR24238">
    <property type="entry name" value="G-PROTEIN COUPLED RECEPTOR"/>
    <property type="match status" value="1"/>
</dbReference>
<evidence type="ECO:0000256" key="7">
    <source>
        <dbReference type="ARBA" id="ARBA00023224"/>
    </source>
</evidence>
<evidence type="ECO:0000313" key="11">
    <source>
        <dbReference type="EMBL" id="KAJ8040169.1"/>
    </source>
</evidence>
<feature type="transmembrane region" description="Helical" evidence="9">
    <location>
        <begin position="170"/>
        <end position="195"/>
    </location>
</feature>
<organism evidence="11 12">
    <name type="scientific">Holothuria leucospilota</name>
    <name type="common">Black long sea cucumber</name>
    <name type="synonym">Mertensiothuria leucospilota</name>
    <dbReference type="NCBI Taxonomy" id="206669"/>
    <lineage>
        <taxon>Eukaryota</taxon>
        <taxon>Metazoa</taxon>
        <taxon>Echinodermata</taxon>
        <taxon>Eleutherozoa</taxon>
        <taxon>Echinozoa</taxon>
        <taxon>Holothuroidea</taxon>
        <taxon>Aspidochirotacea</taxon>
        <taxon>Aspidochirotida</taxon>
        <taxon>Holothuriidae</taxon>
        <taxon>Holothuria</taxon>
    </lineage>
</organism>
<evidence type="ECO:0000259" key="10">
    <source>
        <dbReference type="PROSITE" id="PS50262"/>
    </source>
</evidence>
<evidence type="ECO:0000256" key="4">
    <source>
        <dbReference type="ARBA" id="ARBA00023040"/>
    </source>
</evidence>
<feature type="domain" description="G-protein coupled receptors family 1 profile" evidence="10">
    <location>
        <begin position="26"/>
        <end position="408"/>
    </location>
</feature>
<dbReference type="PRINTS" id="PR00237">
    <property type="entry name" value="GPCRRHODOPSN"/>
</dbReference>
<protein>
    <submittedName>
        <fullName evidence="11">Type-1B angiotensin II receptor</fullName>
    </submittedName>
</protein>
<dbReference type="InterPro" id="IPR000276">
    <property type="entry name" value="GPCR_Rhodpsn"/>
</dbReference>
<feature type="transmembrane region" description="Helical" evidence="9">
    <location>
        <begin position="45"/>
        <end position="69"/>
    </location>
</feature>
<dbReference type="SMART" id="SM01381">
    <property type="entry name" value="7TM_GPCR_Srsx"/>
    <property type="match status" value="1"/>
</dbReference>